<dbReference type="Gene3D" id="2.30.180.10">
    <property type="entry name" value="FAS1 domain"/>
    <property type="match status" value="1"/>
</dbReference>
<sequence>MGGKNIRKSGTLVVLLLAIVFISGCAENAQENKTESEEMVTPVEGATPGVTEQVTESAEGDTGEGLLSGQEETSLDEGKEVIIPGEENSSQEVLDEENSGQGNETSSENQVLDNNQTIVHTAEEAGYTTFASLARDAGLEYTLNEGGPYTVFAPTDIAFESLPEGMLDDLRNDRNKLNRVLTYHVINGEYRVADLKNIDSLSSLETEKLAVNTTTNGMIMVGDATVIEPDIVAANGVIHGIDKVVIPLEV</sequence>
<dbReference type="FunFam" id="2.30.180.10:FF:000014">
    <property type="entry name" value="Stabilin 1"/>
    <property type="match status" value="1"/>
</dbReference>
<dbReference type="PATRIC" id="fig|1434123.4.peg.2440"/>
<dbReference type="AlphaFoldDB" id="A0A0E3Q663"/>
<dbReference type="PANTHER" id="PTHR10900:SF77">
    <property type="entry name" value="FI19380P1"/>
    <property type="match status" value="1"/>
</dbReference>
<protein>
    <submittedName>
        <fullName evidence="3">Secreted and surface protein containing fasciclin-like repeats</fullName>
    </submittedName>
</protein>
<dbReference type="GO" id="GO:0005615">
    <property type="term" value="C:extracellular space"/>
    <property type="evidence" value="ECO:0007669"/>
    <property type="project" value="TreeGrafter"/>
</dbReference>
<dbReference type="HOGENOM" id="CLU_031281_5_1_2"/>
<feature type="domain" description="FAS1" evidence="2">
    <location>
        <begin position="114"/>
        <end position="245"/>
    </location>
</feature>
<proteinExistence type="predicted"/>
<dbReference type="PROSITE" id="PS51257">
    <property type="entry name" value="PROKAR_LIPOPROTEIN"/>
    <property type="match status" value="1"/>
</dbReference>
<organism evidence="3 4">
    <name type="scientific">Methanosarcina vacuolata Z-761</name>
    <dbReference type="NCBI Taxonomy" id="1434123"/>
    <lineage>
        <taxon>Archaea</taxon>
        <taxon>Methanobacteriati</taxon>
        <taxon>Methanobacteriota</taxon>
        <taxon>Stenosarchaea group</taxon>
        <taxon>Methanomicrobia</taxon>
        <taxon>Methanosarcinales</taxon>
        <taxon>Methanosarcinaceae</taxon>
        <taxon>Methanosarcina</taxon>
    </lineage>
</organism>
<dbReference type="EMBL" id="CP009520">
    <property type="protein sequence ID" value="AKB44275.1"/>
    <property type="molecule type" value="Genomic_DNA"/>
</dbReference>
<dbReference type="InterPro" id="IPR000782">
    <property type="entry name" value="FAS1_domain"/>
</dbReference>
<dbReference type="SMART" id="SM00554">
    <property type="entry name" value="FAS1"/>
    <property type="match status" value="1"/>
</dbReference>
<dbReference type="STRING" id="1434123.MSVAZ_2006"/>
<dbReference type="GeneID" id="32209987"/>
<dbReference type="Pfam" id="PF02469">
    <property type="entry name" value="Fasciclin"/>
    <property type="match status" value="1"/>
</dbReference>
<keyword evidence="4" id="KW-1185">Reference proteome</keyword>
<evidence type="ECO:0000313" key="4">
    <source>
        <dbReference type="Proteomes" id="UP000033096"/>
    </source>
</evidence>
<evidence type="ECO:0000256" key="1">
    <source>
        <dbReference type="SAM" id="MobiDB-lite"/>
    </source>
</evidence>
<dbReference type="RefSeq" id="WP_232316063.1">
    <property type="nucleotide sequence ID" value="NZ_CP009520.1"/>
</dbReference>
<dbReference type="InterPro" id="IPR036378">
    <property type="entry name" value="FAS1_dom_sf"/>
</dbReference>
<dbReference type="Proteomes" id="UP000033096">
    <property type="component" value="Chromosome"/>
</dbReference>
<feature type="compositionally biased region" description="Polar residues" evidence="1">
    <location>
        <begin position="99"/>
        <end position="112"/>
    </location>
</feature>
<feature type="region of interest" description="Disordered" evidence="1">
    <location>
        <begin position="30"/>
        <end position="112"/>
    </location>
</feature>
<dbReference type="KEGG" id="mvc:MSVAZ_2006"/>
<dbReference type="InterPro" id="IPR050904">
    <property type="entry name" value="Adhesion/Biosynth-related"/>
</dbReference>
<dbReference type="PROSITE" id="PS50213">
    <property type="entry name" value="FAS1"/>
    <property type="match status" value="1"/>
</dbReference>
<accession>A0A0E3Q663</accession>
<name>A0A0E3Q663_9EURY</name>
<dbReference type="SUPFAM" id="SSF82153">
    <property type="entry name" value="FAS1 domain"/>
    <property type="match status" value="1"/>
</dbReference>
<gene>
    <name evidence="3" type="ORF">MSVAZ_2006</name>
</gene>
<dbReference type="PANTHER" id="PTHR10900">
    <property type="entry name" value="PERIOSTIN-RELATED"/>
    <property type="match status" value="1"/>
</dbReference>
<evidence type="ECO:0000259" key="2">
    <source>
        <dbReference type="PROSITE" id="PS50213"/>
    </source>
</evidence>
<reference evidence="3 4" key="1">
    <citation type="submission" date="2014-07" db="EMBL/GenBank/DDBJ databases">
        <title>Methanogenic archaea and the global carbon cycle.</title>
        <authorList>
            <person name="Henriksen J.R."/>
            <person name="Luke J."/>
            <person name="Reinhart S."/>
            <person name="Benedict M.N."/>
            <person name="Youngblut N.D."/>
            <person name="Metcalf M.E."/>
            <person name="Whitaker R.J."/>
            <person name="Metcalf W.W."/>
        </authorList>
    </citation>
    <scope>NUCLEOTIDE SEQUENCE [LARGE SCALE GENOMIC DNA]</scope>
    <source>
        <strain evidence="3 4">Z-761</strain>
    </source>
</reference>
<evidence type="ECO:0000313" key="3">
    <source>
        <dbReference type="EMBL" id="AKB44275.1"/>
    </source>
</evidence>